<comment type="caution">
    <text evidence="1">The sequence shown here is derived from an EMBL/GenBank/DDBJ whole genome shotgun (WGS) entry which is preliminary data.</text>
</comment>
<accession>A0ABD0K6Y7</accession>
<sequence>MPCRAPNILSLRIPVAEKYWGILYEAPALDGSPDQLLPNLCEVIDPPAVKGDNWVFLCLSGDIGARK</sequence>
<reference evidence="1 2" key="1">
    <citation type="journal article" date="2023" name="Sci. Data">
        <title>Genome assembly of the Korean intertidal mud-creeper Batillaria attramentaria.</title>
        <authorList>
            <person name="Patra A.K."/>
            <person name="Ho P.T."/>
            <person name="Jun S."/>
            <person name="Lee S.J."/>
            <person name="Kim Y."/>
            <person name="Won Y.J."/>
        </authorList>
    </citation>
    <scope>NUCLEOTIDE SEQUENCE [LARGE SCALE GENOMIC DNA]</scope>
    <source>
        <strain evidence="1">Wonlab-2016</strain>
    </source>
</reference>
<gene>
    <name evidence="1" type="ORF">BaRGS_00025794</name>
</gene>
<dbReference type="EMBL" id="JACVVK020000236">
    <property type="protein sequence ID" value="KAK7482894.1"/>
    <property type="molecule type" value="Genomic_DNA"/>
</dbReference>
<proteinExistence type="predicted"/>
<name>A0ABD0K6Y7_9CAEN</name>
<evidence type="ECO:0000313" key="1">
    <source>
        <dbReference type="EMBL" id="KAK7482894.1"/>
    </source>
</evidence>
<evidence type="ECO:0000313" key="2">
    <source>
        <dbReference type="Proteomes" id="UP001519460"/>
    </source>
</evidence>
<feature type="non-terminal residue" evidence="1">
    <location>
        <position position="67"/>
    </location>
</feature>
<dbReference type="AlphaFoldDB" id="A0ABD0K6Y7"/>
<dbReference type="Proteomes" id="UP001519460">
    <property type="component" value="Unassembled WGS sequence"/>
</dbReference>
<protein>
    <submittedName>
        <fullName evidence="1">Uncharacterized protein</fullName>
    </submittedName>
</protein>
<organism evidence="1 2">
    <name type="scientific">Batillaria attramentaria</name>
    <dbReference type="NCBI Taxonomy" id="370345"/>
    <lineage>
        <taxon>Eukaryota</taxon>
        <taxon>Metazoa</taxon>
        <taxon>Spiralia</taxon>
        <taxon>Lophotrochozoa</taxon>
        <taxon>Mollusca</taxon>
        <taxon>Gastropoda</taxon>
        <taxon>Caenogastropoda</taxon>
        <taxon>Sorbeoconcha</taxon>
        <taxon>Cerithioidea</taxon>
        <taxon>Batillariidae</taxon>
        <taxon>Batillaria</taxon>
    </lineage>
</organism>
<keyword evidence="2" id="KW-1185">Reference proteome</keyword>